<dbReference type="PANTHER" id="PTHR32468">
    <property type="entry name" value="CATION/H + ANTIPORTER"/>
    <property type="match status" value="1"/>
</dbReference>
<dbReference type="AlphaFoldDB" id="A0AAV5E9F2"/>
<dbReference type="EMBL" id="BQKI01000074">
    <property type="protein sequence ID" value="GJN19412.1"/>
    <property type="molecule type" value="Genomic_DNA"/>
</dbReference>
<feature type="region of interest" description="Disordered" evidence="5">
    <location>
        <begin position="375"/>
        <end position="400"/>
    </location>
</feature>
<feature type="region of interest" description="Disordered" evidence="5">
    <location>
        <begin position="14"/>
        <end position="230"/>
    </location>
</feature>
<keyword evidence="4" id="KW-0406">Ion transport</keyword>
<feature type="compositionally biased region" description="Low complexity" evidence="5">
    <location>
        <begin position="384"/>
        <end position="393"/>
    </location>
</feature>
<comment type="caution">
    <text evidence="6">The sequence shown here is derived from an EMBL/GenBank/DDBJ whole genome shotgun (WGS) entry which is preliminary data.</text>
</comment>
<sequence length="400" mass="41572">MGLAIRARAHAFPASPRLPAHHAESPRRRAQLAPRCAVSGGRPAGRAWAGPSPRRCARRRVAAGQRRARTRGGPASSSHLGPSAHLATTRGDDDDDEDKEDDRKLAGDRPGGGRGPGLSLAAGTAGCGQLRHGAEARRAASRGHGRRGQGTSASTRGLGGRAASTALARGHRRRRAPVAAPGPCLRSRGRSPAGGGLTAAGRAPPVGVLAERRRSSSPERGSRRLFLGGPDDREAAYADASVAARGVATDGVTLCRFRFPVPSAPPLGGGRGGGRRRTRRFMADLHARMVVTGQVEYTERHVAGGAEMVDALRDVARAYSLVVVGRSGGSAGAQAMARGMGDWLGDDFLELGPVGEVLASDDFRDGGSVLVLQLQHPRPGSRNQDPTTTQQQSTPPPCPC</sequence>
<name>A0AAV5E9F2_ELECO</name>
<evidence type="ECO:0000256" key="5">
    <source>
        <dbReference type="SAM" id="MobiDB-lite"/>
    </source>
</evidence>
<protein>
    <recommendedName>
        <fullName evidence="8">UspA domain-containing protein</fullName>
    </recommendedName>
</protein>
<feature type="compositionally biased region" description="Low complexity" evidence="5">
    <location>
        <begin position="39"/>
        <end position="54"/>
    </location>
</feature>
<gene>
    <name evidence="6" type="primary">gb06690</name>
    <name evidence="6" type="ORF">PR202_gb06690</name>
</gene>
<keyword evidence="7" id="KW-1185">Reference proteome</keyword>
<dbReference type="InterPro" id="IPR050794">
    <property type="entry name" value="CPA2_transporter"/>
</dbReference>
<organism evidence="6 7">
    <name type="scientific">Eleusine coracana subsp. coracana</name>
    <dbReference type="NCBI Taxonomy" id="191504"/>
    <lineage>
        <taxon>Eukaryota</taxon>
        <taxon>Viridiplantae</taxon>
        <taxon>Streptophyta</taxon>
        <taxon>Embryophyta</taxon>
        <taxon>Tracheophyta</taxon>
        <taxon>Spermatophyta</taxon>
        <taxon>Magnoliopsida</taxon>
        <taxon>Liliopsida</taxon>
        <taxon>Poales</taxon>
        <taxon>Poaceae</taxon>
        <taxon>PACMAD clade</taxon>
        <taxon>Chloridoideae</taxon>
        <taxon>Cynodonteae</taxon>
        <taxon>Eleusininae</taxon>
        <taxon>Eleusine</taxon>
    </lineage>
</organism>
<dbReference type="PANTHER" id="PTHR32468:SF18">
    <property type="entry name" value="CATION_H(+) ANTIPORTER 1"/>
    <property type="match status" value="1"/>
</dbReference>
<feature type="compositionally biased region" description="Basic residues" evidence="5">
    <location>
        <begin position="55"/>
        <end position="70"/>
    </location>
</feature>
<reference evidence="6" key="2">
    <citation type="submission" date="2021-12" db="EMBL/GenBank/DDBJ databases">
        <title>Resequencing data analysis of finger millet.</title>
        <authorList>
            <person name="Hatakeyama M."/>
            <person name="Aluri S."/>
            <person name="Balachadran M.T."/>
            <person name="Sivarajan S.R."/>
            <person name="Poveda L."/>
            <person name="Shimizu-Inatsugi R."/>
            <person name="Schlapbach R."/>
            <person name="Sreeman S.M."/>
            <person name="Shimizu K.K."/>
        </authorList>
    </citation>
    <scope>NUCLEOTIDE SEQUENCE</scope>
</reference>
<evidence type="ECO:0000313" key="7">
    <source>
        <dbReference type="Proteomes" id="UP001054889"/>
    </source>
</evidence>
<evidence type="ECO:0000313" key="6">
    <source>
        <dbReference type="EMBL" id="GJN19412.1"/>
    </source>
</evidence>
<dbReference type="GO" id="GO:0098662">
    <property type="term" value="P:inorganic cation transmembrane transport"/>
    <property type="evidence" value="ECO:0007669"/>
    <property type="project" value="TreeGrafter"/>
</dbReference>
<evidence type="ECO:0000256" key="4">
    <source>
        <dbReference type="ARBA" id="ARBA00023065"/>
    </source>
</evidence>
<reference evidence="6" key="1">
    <citation type="journal article" date="2018" name="DNA Res.">
        <title>Multiple hybrid de novo genome assembly of finger millet, an orphan allotetraploid crop.</title>
        <authorList>
            <person name="Hatakeyama M."/>
            <person name="Aluri S."/>
            <person name="Balachadran M.T."/>
            <person name="Sivarajan S.R."/>
            <person name="Patrignani A."/>
            <person name="Gruter S."/>
            <person name="Poveda L."/>
            <person name="Shimizu-Inatsugi R."/>
            <person name="Baeten J."/>
            <person name="Francoijs K.J."/>
            <person name="Nataraja K.N."/>
            <person name="Reddy Y.A.N."/>
            <person name="Phadnis S."/>
            <person name="Ravikumar R.L."/>
            <person name="Schlapbach R."/>
            <person name="Sreeman S.M."/>
            <person name="Shimizu K.K."/>
        </authorList>
    </citation>
    <scope>NUCLEOTIDE SEQUENCE</scope>
</reference>
<dbReference type="Proteomes" id="UP001054889">
    <property type="component" value="Unassembled WGS sequence"/>
</dbReference>
<evidence type="ECO:0008006" key="8">
    <source>
        <dbReference type="Google" id="ProtNLM"/>
    </source>
</evidence>
<dbReference type="GO" id="GO:0006885">
    <property type="term" value="P:regulation of pH"/>
    <property type="evidence" value="ECO:0007669"/>
    <property type="project" value="TreeGrafter"/>
</dbReference>
<feature type="compositionally biased region" description="Basic and acidic residues" evidence="5">
    <location>
        <begin position="210"/>
        <end position="222"/>
    </location>
</feature>
<dbReference type="GO" id="GO:0006813">
    <property type="term" value="P:potassium ion transport"/>
    <property type="evidence" value="ECO:0007669"/>
    <property type="project" value="UniProtKB-KW"/>
</dbReference>
<dbReference type="GO" id="GO:0012505">
    <property type="term" value="C:endomembrane system"/>
    <property type="evidence" value="ECO:0007669"/>
    <property type="project" value="TreeGrafter"/>
</dbReference>
<evidence type="ECO:0000256" key="3">
    <source>
        <dbReference type="ARBA" id="ARBA00022958"/>
    </source>
</evidence>
<evidence type="ECO:0000256" key="1">
    <source>
        <dbReference type="ARBA" id="ARBA00022448"/>
    </source>
</evidence>
<proteinExistence type="predicted"/>
<evidence type="ECO:0000256" key="2">
    <source>
        <dbReference type="ARBA" id="ARBA00022538"/>
    </source>
</evidence>
<keyword evidence="1" id="KW-0813">Transport</keyword>
<keyword evidence="2" id="KW-0633">Potassium transport</keyword>
<keyword evidence="3" id="KW-0630">Potassium</keyword>
<accession>A0AAV5E9F2</accession>